<evidence type="ECO:0000313" key="3">
    <source>
        <dbReference type="EMBL" id="KAK8936048.1"/>
    </source>
</evidence>
<dbReference type="PANTHER" id="PTHR22953:SF55">
    <property type="entry name" value="BIFUNCTIONAL PURPLE ACID PHOSPHATASE 26"/>
    <property type="match status" value="1"/>
</dbReference>
<proteinExistence type="predicted"/>
<dbReference type="InterPro" id="IPR029052">
    <property type="entry name" value="Metallo-depent_PP-like"/>
</dbReference>
<evidence type="ECO:0000313" key="4">
    <source>
        <dbReference type="Proteomes" id="UP001418222"/>
    </source>
</evidence>
<evidence type="ECO:0000256" key="1">
    <source>
        <dbReference type="ARBA" id="ARBA00022729"/>
    </source>
</evidence>
<organism evidence="3 4">
    <name type="scientific">Platanthera zijinensis</name>
    <dbReference type="NCBI Taxonomy" id="2320716"/>
    <lineage>
        <taxon>Eukaryota</taxon>
        <taxon>Viridiplantae</taxon>
        <taxon>Streptophyta</taxon>
        <taxon>Embryophyta</taxon>
        <taxon>Tracheophyta</taxon>
        <taxon>Spermatophyta</taxon>
        <taxon>Magnoliopsida</taxon>
        <taxon>Liliopsida</taxon>
        <taxon>Asparagales</taxon>
        <taxon>Orchidaceae</taxon>
        <taxon>Orchidoideae</taxon>
        <taxon>Orchideae</taxon>
        <taxon>Orchidinae</taxon>
        <taxon>Platanthera</taxon>
    </lineage>
</organism>
<evidence type="ECO:0000259" key="2">
    <source>
        <dbReference type="Pfam" id="PF00149"/>
    </source>
</evidence>
<keyword evidence="4" id="KW-1185">Reference proteome</keyword>
<feature type="domain" description="Calcineurin-like phosphoesterase" evidence="2">
    <location>
        <begin position="7"/>
        <end position="71"/>
    </location>
</feature>
<dbReference type="Pfam" id="PF00149">
    <property type="entry name" value="Metallophos"/>
    <property type="match status" value="1"/>
</dbReference>
<dbReference type="SUPFAM" id="SSF56300">
    <property type="entry name" value="Metallo-dependent phosphatases"/>
    <property type="match status" value="1"/>
</dbReference>
<dbReference type="AlphaFoldDB" id="A0AAP0G3Z9"/>
<dbReference type="GO" id="GO:0003993">
    <property type="term" value="F:acid phosphatase activity"/>
    <property type="evidence" value="ECO:0007669"/>
    <property type="project" value="InterPro"/>
</dbReference>
<protein>
    <submittedName>
        <fullName evidence="3">Phosphoenolpyruvate phosphatase</fullName>
    </submittedName>
</protein>
<dbReference type="PANTHER" id="PTHR22953">
    <property type="entry name" value="ACID PHOSPHATASE RELATED"/>
    <property type="match status" value="1"/>
</dbReference>
<dbReference type="Gene3D" id="3.60.21.10">
    <property type="match status" value="1"/>
</dbReference>
<dbReference type="InterPro" id="IPR004843">
    <property type="entry name" value="Calcineurin-like_PHP"/>
</dbReference>
<keyword evidence="1" id="KW-0732">Signal</keyword>
<comment type="caution">
    <text evidence="3">The sequence shown here is derived from an EMBL/GenBank/DDBJ whole genome shotgun (WGS) entry which is preliminary data.</text>
</comment>
<dbReference type="Proteomes" id="UP001418222">
    <property type="component" value="Unassembled WGS sequence"/>
</dbReference>
<reference evidence="3 4" key="1">
    <citation type="journal article" date="2022" name="Nat. Plants">
        <title>Genomes of leafy and leafless Platanthera orchids illuminate the evolution of mycoheterotrophy.</title>
        <authorList>
            <person name="Li M.H."/>
            <person name="Liu K.W."/>
            <person name="Li Z."/>
            <person name="Lu H.C."/>
            <person name="Ye Q.L."/>
            <person name="Zhang D."/>
            <person name="Wang J.Y."/>
            <person name="Li Y.F."/>
            <person name="Zhong Z.M."/>
            <person name="Liu X."/>
            <person name="Yu X."/>
            <person name="Liu D.K."/>
            <person name="Tu X.D."/>
            <person name="Liu B."/>
            <person name="Hao Y."/>
            <person name="Liao X.Y."/>
            <person name="Jiang Y.T."/>
            <person name="Sun W.H."/>
            <person name="Chen J."/>
            <person name="Chen Y.Q."/>
            <person name="Ai Y."/>
            <person name="Zhai J.W."/>
            <person name="Wu S.S."/>
            <person name="Zhou Z."/>
            <person name="Hsiao Y.Y."/>
            <person name="Wu W.L."/>
            <person name="Chen Y.Y."/>
            <person name="Lin Y.F."/>
            <person name="Hsu J.L."/>
            <person name="Li C.Y."/>
            <person name="Wang Z.W."/>
            <person name="Zhao X."/>
            <person name="Zhong W.Y."/>
            <person name="Ma X.K."/>
            <person name="Ma L."/>
            <person name="Huang J."/>
            <person name="Chen G.Z."/>
            <person name="Huang M.Z."/>
            <person name="Huang L."/>
            <person name="Peng D.H."/>
            <person name="Luo Y.B."/>
            <person name="Zou S.Q."/>
            <person name="Chen S.P."/>
            <person name="Lan S."/>
            <person name="Tsai W.C."/>
            <person name="Van de Peer Y."/>
            <person name="Liu Z.J."/>
        </authorList>
    </citation>
    <scope>NUCLEOTIDE SEQUENCE [LARGE SCALE GENOMIC DNA]</scope>
    <source>
        <strain evidence="3">Lor287</strain>
    </source>
</reference>
<sequence>MKYTPQWLWLRNELKQVDTEKTPWLIIIMHSPLYINNNAHYMEGESMRAAFESWFVQFKIDLIFAGHAHAYERSNVKQDTSPITWLLKDYNMIPLDHSVSTKTYNTGTQPNHSLAAERKIVKRFSMPKTVLPLVDELSA</sequence>
<name>A0AAP0G3Z9_9ASPA</name>
<gene>
    <name evidence="3" type="primary">ACPEPP</name>
    <name evidence="3" type="ORF">KSP39_PZI014041</name>
</gene>
<dbReference type="InterPro" id="IPR039331">
    <property type="entry name" value="PAPs-like"/>
</dbReference>
<accession>A0AAP0G3Z9</accession>
<dbReference type="EMBL" id="JBBWWQ010000011">
    <property type="protein sequence ID" value="KAK8936048.1"/>
    <property type="molecule type" value="Genomic_DNA"/>
</dbReference>